<evidence type="ECO:0000259" key="7">
    <source>
        <dbReference type="PROSITE" id="PS50253"/>
    </source>
</evidence>
<organism evidence="8">
    <name type="scientific">mine drainage metagenome</name>
    <dbReference type="NCBI Taxonomy" id="410659"/>
    <lineage>
        <taxon>unclassified sequences</taxon>
        <taxon>metagenomes</taxon>
        <taxon>ecological metagenomes</taxon>
    </lineage>
</organism>
<evidence type="ECO:0000256" key="1">
    <source>
        <dbReference type="ARBA" id="ARBA00004141"/>
    </source>
</evidence>
<dbReference type="Pfam" id="PF00510">
    <property type="entry name" value="COX3"/>
    <property type="match status" value="1"/>
</dbReference>
<dbReference type="PANTHER" id="PTHR11403">
    <property type="entry name" value="CYTOCHROME C OXIDASE SUBUNIT III"/>
    <property type="match status" value="1"/>
</dbReference>
<evidence type="ECO:0000256" key="5">
    <source>
        <dbReference type="ARBA" id="ARBA00023136"/>
    </source>
</evidence>
<comment type="caution">
    <text evidence="8">The sequence shown here is derived from an EMBL/GenBank/DDBJ whole genome shotgun (WGS) entry which is preliminary data.</text>
</comment>
<evidence type="ECO:0000256" key="4">
    <source>
        <dbReference type="ARBA" id="ARBA00022989"/>
    </source>
</evidence>
<dbReference type="PROSITE" id="PS50253">
    <property type="entry name" value="COX3"/>
    <property type="match status" value="1"/>
</dbReference>
<dbReference type="InterPro" id="IPR035973">
    <property type="entry name" value="Cyt_c_oxidase_su3-like_sf"/>
</dbReference>
<evidence type="ECO:0000256" key="2">
    <source>
        <dbReference type="ARBA" id="ARBA00010581"/>
    </source>
</evidence>
<comment type="subcellular location">
    <subcellularLocation>
        <location evidence="1">Membrane</location>
        <topology evidence="1">Multi-pass membrane protein</topology>
    </subcellularLocation>
</comment>
<feature type="transmembrane region" description="Helical" evidence="6">
    <location>
        <begin position="27"/>
        <end position="50"/>
    </location>
</feature>
<dbReference type="Gene3D" id="1.20.120.80">
    <property type="entry name" value="Cytochrome c oxidase, subunit III, four-helix bundle"/>
    <property type="match status" value="1"/>
</dbReference>
<dbReference type="InterPro" id="IPR000298">
    <property type="entry name" value="Cyt_c_oxidase-like_su3"/>
</dbReference>
<keyword evidence="8" id="KW-0560">Oxidoreductase</keyword>
<feature type="transmembrane region" description="Helical" evidence="6">
    <location>
        <begin position="139"/>
        <end position="163"/>
    </location>
</feature>
<dbReference type="GO" id="GO:0016020">
    <property type="term" value="C:membrane"/>
    <property type="evidence" value="ECO:0007669"/>
    <property type="project" value="UniProtKB-SubCell"/>
</dbReference>
<dbReference type="InterPro" id="IPR013833">
    <property type="entry name" value="Cyt_c_oxidase_su3_a-hlx"/>
</dbReference>
<gene>
    <name evidence="8" type="primary">ctaE_12</name>
    <name evidence="8" type="ORF">GALL_302980</name>
</gene>
<proteinExistence type="inferred from homology"/>
<evidence type="ECO:0000313" key="8">
    <source>
        <dbReference type="EMBL" id="OIQ87849.1"/>
    </source>
</evidence>
<protein>
    <submittedName>
        <fullName evidence="8">Cytochrome c oxidase subunit 3</fullName>
        <ecNumber evidence="8">1.9.3.1</ecNumber>
    </submittedName>
</protein>
<dbReference type="GO" id="GO:0019646">
    <property type="term" value="P:aerobic electron transport chain"/>
    <property type="evidence" value="ECO:0007669"/>
    <property type="project" value="InterPro"/>
</dbReference>
<dbReference type="GO" id="GO:0004129">
    <property type="term" value="F:cytochrome-c oxidase activity"/>
    <property type="evidence" value="ECO:0007669"/>
    <property type="project" value="InterPro"/>
</dbReference>
<sequence>MNTAVGSEARPRAAAGAAAARELPGDFAMWMFIFAELTVFALLFAAYALARASHAAEFAAAQAALNHAAGWGETVLLATSGWCVARARRAIAAARAASCSRWLFAALALGAGFALLRAAEFDADFARGVALDASLFDMFYLALTFFHFMHVLMGLPILAVVGWRAHRGRYGATDHAGVETAGAYWHMVDLLWLVLFFLVYVSH</sequence>
<dbReference type="AlphaFoldDB" id="A0A1J5QVZ1"/>
<reference evidence="8" key="1">
    <citation type="submission" date="2016-10" db="EMBL/GenBank/DDBJ databases">
        <title>Sequence of Gallionella enrichment culture.</title>
        <authorList>
            <person name="Poehlein A."/>
            <person name="Muehling M."/>
            <person name="Daniel R."/>
        </authorList>
    </citation>
    <scope>NUCLEOTIDE SEQUENCE</scope>
</reference>
<keyword evidence="3 6" id="KW-0812">Transmembrane</keyword>
<dbReference type="GO" id="GO:0016491">
    <property type="term" value="F:oxidoreductase activity"/>
    <property type="evidence" value="ECO:0007669"/>
    <property type="project" value="UniProtKB-KW"/>
</dbReference>
<feature type="domain" description="Heme-copper oxidase subunit III family profile" evidence="7">
    <location>
        <begin position="27"/>
        <end position="203"/>
    </location>
</feature>
<keyword evidence="5 6" id="KW-0472">Membrane</keyword>
<dbReference type="EMBL" id="MLJW01000401">
    <property type="protein sequence ID" value="OIQ87849.1"/>
    <property type="molecule type" value="Genomic_DNA"/>
</dbReference>
<evidence type="ECO:0000256" key="6">
    <source>
        <dbReference type="SAM" id="Phobius"/>
    </source>
</evidence>
<name>A0A1J5QVZ1_9ZZZZ</name>
<dbReference type="SUPFAM" id="SSF81452">
    <property type="entry name" value="Cytochrome c oxidase subunit III-like"/>
    <property type="match status" value="1"/>
</dbReference>
<accession>A0A1J5QVZ1</accession>
<feature type="transmembrane region" description="Helical" evidence="6">
    <location>
        <begin position="102"/>
        <end position="119"/>
    </location>
</feature>
<dbReference type="InterPro" id="IPR024791">
    <property type="entry name" value="Cyt_c/ubiquinol_Oxase_su3"/>
</dbReference>
<keyword evidence="4 6" id="KW-1133">Transmembrane helix</keyword>
<feature type="transmembrane region" description="Helical" evidence="6">
    <location>
        <begin position="183"/>
        <end position="201"/>
    </location>
</feature>
<dbReference type="EC" id="1.9.3.1" evidence="8"/>
<comment type="similarity">
    <text evidence="2">Belongs to the cytochrome c oxidase subunit 3 family.</text>
</comment>
<dbReference type="PANTHER" id="PTHR11403:SF6">
    <property type="entry name" value="NITRIC OXIDE REDUCTASE SUBUNIT E"/>
    <property type="match status" value="1"/>
</dbReference>
<evidence type="ECO:0000256" key="3">
    <source>
        <dbReference type="ARBA" id="ARBA00022692"/>
    </source>
</evidence>